<dbReference type="RefSeq" id="WP_114338487.1">
    <property type="nucleotide sequence ID" value="NZ_QPID01000006.1"/>
</dbReference>
<evidence type="ECO:0000256" key="4">
    <source>
        <dbReference type="SAM" id="Phobius"/>
    </source>
</evidence>
<sequence>MTDRFRSPQTFLLLIAFAMPVAFSTWLALLNNFAIDGAGFTGKEIGILQSLREVPGFLAFTAVFVLLFIREQRFAVVSLLVLGVGVAITGFFPAAIGLYLTTILMSIGFHYLETINQSLTLQWLPKEQTAHFMGKAMAVKGAAAVLSFGGVWLLLDYFSVAYVWVYLLFGCIAVLLAILMLMAFPQFQDGHEQQKKLILKRRYWLFYLLTFFSGARRQIFVVFAGFLMVEKFGYSAGQIALLFLFNHFFNLFFASRIGRWIGHIGERHALTIEYVGLFLVFTGYALVSDADIAAVLYVLDHLFFAFAIAIRTYFQKIASPEDIASTAGVSFSINHIAAVILPAALGLVWLVSPAVVFYLGAALALASLLLTQLIPNKPQQGNEIRWFDSAATAQRPAS</sequence>
<feature type="transmembrane region" description="Helical" evidence="4">
    <location>
        <begin position="161"/>
        <end position="184"/>
    </location>
</feature>
<evidence type="ECO:0000256" key="2">
    <source>
        <dbReference type="ARBA" id="ARBA00022989"/>
    </source>
</evidence>
<gene>
    <name evidence="5" type="ORF">DU002_11250</name>
</gene>
<dbReference type="Gene3D" id="1.20.1250.20">
    <property type="entry name" value="MFS general substrate transporter like domains"/>
    <property type="match status" value="2"/>
</dbReference>
<accession>A0A368NJF5</accession>
<reference evidence="5 6" key="1">
    <citation type="submission" date="2018-07" db="EMBL/GenBank/DDBJ databases">
        <title>Corallincola holothuriorum sp. nov., a new facultative anaerobe isolated from sea cucumber Apostichopus japonicus.</title>
        <authorList>
            <person name="Xia H."/>
        </authorList>
    </citation>
    <scope>NUCLEOTIDE SEQUENCE [LARGE SCALE GENOMIC DNA]</scope>
    <source>
        <strain evidence="5 6">C4</strain>
    </source>
</reference>
<dbReference type="SUPFAM" id="SSF103473">
    <property type="entry name" value="MFS general substrate transporter"/>
    <property type="match status" value="1"/>
</dbReference>
<keyword evidence="2 4" id="KW-1133">Transmembrane helix</keyword>
<feature type="transmembrane region" description="Helical" evidence="4">
    <location>
        <begin position="235"/>
        <end position="257"/>
    </location>
</feature>
<proteinExistence type="predicted"/>
<dbReference type="OrthoDB" id="9774288at2"/>
<organism evidence="5 6">
    <name type="scientific">Corallincola holothuriorum</name>
    <dbReference type="NCBI Taxonomy" id="2282215"/>
    <lineage>
        <taxon>Bacteria</taxon>
        <taxon>Pseudomonadati</taxon>
        <taxon>Pseudomonadota</taxon>
        <taxon>Gammaproteobacteria</taxon>
        <taxon>Alteromonadales</taxon>
        <taxon>Psychromonadaceae</taxon>
        <taxon>Corallincola</taxon>
    </lineage>
</organism>
<evidence type="ECO:0000256" key="3">
    <source>
        <dbReference type="ARBA" id="ARBA00023136"/>
    </source>
</evidence>
<keyword evidence="1 4" id="KW-0812">Transmembrane</keyword>
<feature type="transmembrane region" description="Helical" evidence="4">
    <location>
        <begin position="269"/>
        <end position="287"/>
    </location>
</feature>
<dbReference type="AlphaFoldDB" id="A0A368NJF5"/>
<keyword evidence="6" id="KW-1185">Reference proteome</keyword>
<dbReference type="Pfam" id="PF07690">
    <property type="entry name" value="MFS_1"/>
    <property type="match status" value="1"/>
</dbReference>
<feature type="transmembrane region" description="Helical" evidence="4">
    <location>
        <begin position="12"/>
        <end position="34"/>
    </location>
</feature>
<dbReference type="InterPro" id="IPR011701">
    <property type="entry name" value="MFS"/>
</dbReference>
<feature type="transmembrane region" description="Helical" evidence="4">
    <location>
        <begin position="355"/>
        <end position="375"/>
    </location>
</feature>
<evidence type="ECO:0000313" key="5">
    <source>
        <dbReference type="EMBL" id="RCU49491.1"/>
    </source>
</evidence>
<feature type="transmembrane region" description="Helical" evidence="4">
    <location>
        <begin position="54"/>
        <end position="69"/>
    </location>
</feature>
<comment type="caution">
    <text evidence="5">The sequence shown here is derived from an EMBL/GenBank/DDBJ whole genome shotgun (WGS) entry which is preliminary data.</text>
</comment>
<dbReference type="Proteomes" id="UP000252558">
    <property type="component" value="Unassembled WGS sequence"/>
</dbReference>
<evidence type="ECO:0000256" key="1">
    <source>
        <dbReference type="ARBA" id="ARBA00022692"/>
    </source>
</evidence>
<feature type="transmembrane region" description="Helical" evidence="4">
    <location>
        <begin position="293"/>
        <end position="314"/>
    </location>
</feature>
<feature type="transmembrane region" description="Helical" evidence="4">
    <location>
        <begin position="204"/>
        <end position="229"/>
    </location>
</feature>
<feature type="transmembrane region" description="Helical" evidence="4">
    <location>
        <begin position="74"/>
        <end position="92"/>
    </location>
</feature>
<protein>
    <submittedName>
        <fullName evidence="5">MFS transporter</fullName>
    </submittedName>
</protein>
<feature type="transmembrane region" description="Helical" evidence="4">
    <location>
        <begin position="326"/>
        <end position="349"/>
    </location>
</feature>
<dbReference type="EMBL" id="QPID01000006">
    <property type="protein sequence ID" value="RCU49491.1"/>
    <property type="molecule type" value="Genomic_DNA"/>
</dbReference>
<dbReference type="InterPro" id="IPR036259">
    <property type="entry name" value="MFS_trans_sf"/>
</dbReference>
<evidence type="ECO:0000313" key="6">
    <source>
        <dbReference type="Proteomes" id="UP000252558"/>
    </source>
</evidence>
<keyword evidence="3 4" id="KW-0472">Membrane</keyword>
<dbReference type="GO" id="GO:0022857">
    <property type="term" value="F:transmembrane transporter activity"/>
    <property type="evidence" value="ECO:0007669"/>
    <property type="project" value="InterPro"/>
</dbReference>
<name>A0A368NJF5_9GAMM</name>